<evidence type="ECO:0000313" key="2">
    <source>
        <dbReference type="Proteomes" id="UP000193560"/>
    </source>
</evidence>
<name>A0A1X2IVC1_9FUNG</name>
<comment type="caution">
    <text evidence="1">The sequence shown here is derived from an EMBL/GenBank/DDBJ whole genome shotgun (WGS) entry which is preliminary data.</text>
</comment>
<dbReference type="Proteomes" id="UP000193560">
    <property type="component" value="Unassembled WGS sequence"/>
</dbReference>
<dbReference type="EMBL" id="MCGE01000003">
    <property type="protein sequence ID" value="ORZ22942.1"/>
    <property type="molecule type" value="Genomic_DNA"/>
</dbReference>
<dbReference type="OrthoDB" id="2288291at2759"/>
<reference evidence="1 2" key="1">
    <citation type="submission" date="2016-07" db="EMBL/GenBank/DDBJ databases">
        <title>Pervasive Adenine N6-methylation of Active Genes in Fungi.</title>
        <authorList>
            <consortium name="DOE Joint Genome Institute"/>
            <person name="Mondo S.J."/>
            <person name="Dannebaum R.O."/>
            <person name="Kuo R.C."/>
            <person name="Labutti K."/>
            <person name="Haridas S."/>
            <person name="Kuo A."/>
            <person name="Salamov A."/>
            <person name="Ahrendt S.R."/>
            <person name="Lipzen A."/>
            <person name="Sullivan W."/>
            <person name="Andreopoulos W.B."/>
            <person name="Clum A."/>
            <person name="Lindquist E."/>
            <person name="Daum C."/>
            <person name="Ramamoorthy G.K."/>
            <person name="Gryganskyi A."/>
            <person name="Culley D."/>
            <person name="Magnuson J.K."/>
            <person name="James T.Y."/>
            <person name="O'Malley M.A."/>
            <person name="Stajich J.E."/>
            <person name="Spatafora J.W."/>
            <person name="Visel A."/>
            <person name="Grigoriev I.V."/>
        </authorList>
    </citation>
    <scope>NUCLEOTIDE SEQUENCE [LARGE SCALE GENOMIC DNA]</scope>
    <source>
        <strain evidence="1 2">NRRL 1336</strain>
    </source>
</reference>
<gene>
    <name evidence="1" type="ORF">BCR42DRAFT_403633</name>
</gene>
<keyword evidence="2" id="KW-1185">Reference proteome</keyword>
<protein>
    <submittedName>
        <fullName evidence="1">Uncharacterized protein</fullName>
    </submittedName>
</protein>
<organism evidence="1 2">
    <name type="scientific">Absidia repens</name>
    <dbReference type="NCBI Taxonomy" id="90262"/>
    <lineage>
        <taxon>Eukaryota</taxon>
        <taxon>Fungi</taxon>
        <taxon>Fungi incertae sedis</taxon>
        <taxon>Mucoromycota</taxon>
        <taxon>Mucoromycotina</taxon>
        <taxon>Mucoromycetes</taxon>
        <taxon>Mucorales</taxon>
        <taxon>Cunninghamellaceae</taxon>
        <taxon>Absidia</taxon>
    </lineage>
</organism>
<sequence length="103" mass="11455">MGSRSSLSSVSSIEGNRQKKSEINISNRCNYIIKWQNSNMDYLKNGVFLNESGFLYQLKTVNAMVEKSNIPISNVASTNAITHSVLDIMTSKDKAIGTRTNHL</sequence>
<dbReference type="AlphaFoldDB" id="A0A1X2IVC1"/>
<proteinExistence type="predicted"/>
<evidence type="ECO:0000313" key="1">
    <source>
        <dbReference type="EMBL" id="ORZ22942.1"/>
    </source>
</evidence>
<accession>A0A1X2IVC1</accession>